<evidence type="ECO:0000313" key="2">
    <source>
        <dbReference type="Proteomes" id="UP000192713"/>
    </source>
</evidence>
<proteinExistence type="predicted"/>
<reference evidence="1 2" key="1">
    <citation type="submission" date="2017-02" db="EMBL/GenBank/DDBJ databases">
        <title>The new phylogeny of genus Mycobacterium.</title>
        <authorList>
            <person name="Tortoli E."/>
            <person name="Trovato A."/>
            <person name="Cirillo D.M."/>
        </authorList>
    </citation>
    <scope>NUCLEOTIDE SEQUENCE [LARGE SCALE GENOMIC DNA]</scope>
    <source>
        <strain evidence="1 2">DSM 45093</strain>
    </source>
</reference>
<evidence type="ECO:0000313" key="1">
    <source>
        <dbReference type="EMBL" id="ORA74586.1"/>
    </source>
</evidence>
<accession>A0A1X0DQB8</accession>
<comment type="caution">
    <text evidence="1">The sequence shown here is derived from an EMBL/GenBank/DDBJ whole genome shotgun (WGS) entry which is preliminary data.</text>
</comment>
<dbReference type="AlphaFoldDB" id="A0A1X0DQB8"/>
<sequence>MAPLAAAPVAQADEFDWLTDLFEPWFGAAPVAESVDLGDPGMTTWWDSSAWSWLDLSTWGDQVSGSALGTEPLAFNAWFDANVYAPIHTGIEEWINSSDGLQFAAFVNQISGLYLIGDGADGTALDPNGGDAGLLFGDGGDGYFGGSGGDAGWLIGNGGDAGGGAPDSGVQLLALGDPVNGAVGTAGNAAFLFGHGGAGGDGADGEFGGNGGDGGAGGAGGLFWGNGGA</sequence>
<organism evidence="1 2">
    <name type="scientific">Mycolicibacter kumamotonensis</name>
    <dbReference type="NCBI Taxonomy" id="354243"/>
    <lineage>
        <taxon>Bacteria</taxon>
        <taxon>Bacillati</taxon>
        <taxon>Actinomycetota</taxon>
        <taxon>Actinomycetes</taxon>
        <taxon>Mycobacteriales</taxon>
        <taxon>Mycobacteriaceae</taxon>
        <taxon>Mycolicibacter</taxon>
    </lineage>
</organism>
<dbReference type="Proteomes" id="UP000192713">
    <property type="component" value="Unassembled WGS sequence"/>
</dbReference>
<name>A0A1X0DQB8_9MYCO</name>
<gene>
    <name evidence="1" type="ORF">BST28_22530</name>
</gene>
<feature type="non-terminal residue" evidence="1">
    <location>
        <position position="229"/>
    </location>
</feature>
<dbReference type="EMBL" id="MVHU01000071">
    <property type="protein sequence ID" value="ORA74586.1"/>
    <property type="molecule type" value="Genomic_DNA"/>
</dbReference>
<protein>
    <submittedName>
        <fullName evidence="1">Uncharacterized protein</fullName>
    </submittedName>
</protein>